<reference evidence="11 12" key="1">
    <citation type="journal article" date="2021" name="Environ. Microbiol.">
        <title>Gene family expansions and transcriptome signatures uncover fungal adaptations to wood decay.</title>
        <authorList>
            <person name="Hage H."/>
            <person name="Miyauchi S."/>
            <person name="Viragh M."/>
            <person name="Drula E."/>
            <person name="Min B."/>
            <person name="Chaduli D."/>
            <person name="Navarro D."/>
            <person name="Favel A."/>
            <person name="Norest M."/>
            <person name="Lesage-Meessen L."/>
            <person name="Balint B."/>
            <person name="Merenyi Z."/>
            <person name="de Eugenio L."/>
            <person name="Morin E."/>
            <person name="Martinez A.T."/>
            <person name="Baldrian P."/>
            <person name="Stursova M."/>
            <person name="Martinez M.J."/>
            <person name="Novotny C."/>
            <person name="Magnuson J.K."/>
            <person name="Spatafora J.W."/>
            <person name="Maurice S."/>
            <person name="Pangilinan J."/>
            <person name="Andreopoulos W."/>
            <person name="LaButti K."/>
            <person name="Hundley H."/>
            <person name="Na H."/>
            <person name="Kuo A."/>
            <person name="Barry K."/>
            <person name="Lipzen A."/>
            <person name="Henrissat B."/>
            <person name="Riley R."/>
            <person name="Ahrendt S."/>
            <person name="Nagy L.G."/>
            <person name="Grigoriev I.V."/>
            <person name="Martin F."/>
            <person name="Rosso M.N."/>
        </authorList>
    </citation>
    <scope>NUCLEOTIDE SEQUENCE [LARGE SCALE GENOMIC DNA]</scope>
    <source>
        <strain evidence="11 12">CIRM-BRFM 1785</strain>
    </source>
</reference>
<evidence type="ECO:0000256" key="4">
    <source>
        <dbReference type="ARBA" id="ARBA00022692"/>
    </source>
</evidence>
<organism evidence="11 12">
    <name type="scientific">Rhodofomes roseus</name>
    <dbReference type="NCBI Taxonomy" id="34475"/>
    <lineage>
        <taxon>Eukaryota</taxon>
        <taxon>Fungi</taxon>
        <taxon>Dikarya</taxon>
        <taxon>Basidiomycota</taxon>
        <taxon>Agaricomycotina</taxon>
        <taxon>Agaricomycetes</taxon>
        <taxon>Polyporales</taxon>
        <taxon>Rhodofomes</taxon>
    </lineage>
</organism>
<feature type="transmembrane region" description="Helical" evidence="10">
    <location>
        <begin position="665"/>
        <end position="694"/>
    </location>
</feature>
<dbReference type="PANTHER" id="PTHR22601">
    <property type="entry name" value="ISP4 LIKE PROTEIN"/>
    <property type="match status" value="1"/>
</dbReference>
<gene>
    <name evidence="11" type="ORF">C8Q71DRAFT_197485</name>
</gene>
<keyword evidence="8 10" id="KW-0472">Membrane</keyword>
<keyword evidence="7 10" id="KW-1133">Transmembrane helix</keyword>
<comment type="subcellular location">
    <subcellularLocation>
        <location evidence="1">Membrane</location>
        <topology evidence="1">Multi-pass membrane protein</topology>
    </subcellularLocation>
</comment>
<feature type="transmembrane region" description="Helical" evidence="10">
    <location>
        <begin position="187"/>
        <end position="207"/>
    </location>
</feature>
<dbReference type="InterPro" id="IPR004813">
    <property type="entry name" value="OPT"/>
</dbReference>
<feature type="transmembrane region" description="Helical" evidence="10">
    <location>
        <begin position="478"/>
        <end position="504"/>
    </location>
</feature>
<evidence type="ECO:0000256" key="5">
    <source>
        <dbReference type="ARBA" id="ARBA00022856"/>
    </source>
</evidence>
<feature type="transmembrane region" description="Helical" evidence="10">
    <location>
        <begin position="562"/>
        <end position="584"/>
    </location>
</feature>
<evidence type="ECO:0000256" key="7">
    <source>
        <dbReference type="ARBA" id="ARBA00022989"/>
    </source>
</evidence>
<dbReference type="RefSeq" id="XP_047776079.1">
    <property type="nucleotide sequence ID" value="XM_047916923.1"/>
</dbReference>
<comment type="similarity">
    <text evidence="2">Belongs to the oligopeptide OPT transporter family.</text>
</comment>
<feature type="transmembrane region" description="Helical" evidence="10">
    <location>
        <begin position="452"/>
        <end position="472"/>
    </location>
</feature>
<dbReference type="InterPro" id="IPR004648">
    <property type="entry name" value="Oligpept_transpt"/>
</dbReference>
<dbReference type="EMBL" id="JADCUA010000019">
    <property type="protein sequence ID" value="KAH9833313.1"/>
    <property type="molecule type" value="Genomic_DNA"/>
</dbReference>
<keyword evidence="3" id="KW-0813">Transport</keyword>
<feature type="transmembrane region" description="Helical" evidence="10">
    <location>
        <begin position="631"/>
        <end position="653"/>
    </location>
</feature>
<evidence type="ECO:0000256" key="10">
    <source>
        <dbReference type="SAM" id="Phobius"/>
    </source>
</evidence>
<keyword evidence="6" id="KW-0653">Protein transport</keyword>
<feature type="transmembrane region" description="Helical" evidence="10">
    <location>
        <begin position="246"/>
        <end position="264"/>
    </location>
</feature>
<evidence type="ECO:0000256" key="9">
    <source>
        <dbReference type="SAM" id="MobiDB-lite"/>
    </source>
</evidence>
<name>A0ABQ8K826_9APHY</name>
<dbReference type="GeneID" id="71997655"/>
<feature type="transmembrane region" description="Helical" evidence="10">
    <location>
        <begin position="318"/>
        <end position="340"/>
    </location>
</feature>
<evidence type="ECO:0000256" key="6">
    <source>
        <dbReference type="ARBA" id="ARBA00022927"/>
    </source>
</evidence>
<protein>
    <submittedName>
        <fullName evidence="11">OPT oligopeptide transporter</fullName>
    </submittedName>
</protein>
<evidence type="ECO:0000313" key="11">
    <source>
        <dbReference type="EMBL" id="KAH9833313.1"/>
    </source>
</evidence>
<accession>A0ABQ8K826</accession>
<feature type="transmembrane region" description="Helical" evidence="10">
    <location>
        <begin position="113"/>
        <end position="135"/>
    </location>
</feature>
<evidence type="ECO:0000256" key="3">
    <source>
        <dbReference type="ARBA" id="ARBA00022448"/>
    </source>
</evidence>
<dbReference type="Proteomes" id="UP000814176">
    <property type="component" value="Unassembled WGS sequence"/>
</dbReference>
<comment type="caution">
    <text evidence="11">The sequence shown here is derived from an EMBL/GenBank/DDBJ whole genome shotgun (WGS) entry which is preliminary data.</text>
</comment>
<evidence type="ECO:0000256" key="1">
    <source>
        <dbReference type="ARBA" id="ARBA00004141"/>
    </source>
</evidence>
<proteinExistence type="inferred from homology"/>
<feature type="compositionally biased region" description="Basic and acidic residues" evidence="9">
    <location>
        <begin position="10"/>
        <end position="25"/>
    </location>
</feature>
<sequence length="759" mass="84982">MSAAVLPEYNNEKRESTGSVEKDDKDLATADVYETDAHKLAEVEDLQEKLANDEADDDAYRVEEAWQVATKVLSTKDYPELQAVTFRTIFLGLGFSAFGAVLAQIYYFKPQTLSVSILLLLVLSYWFGNAMHMALPSRGFFRFLNPGPFNIKEHVAIVIMTSTASTSATAIQVISVQALFYDNNMNAGIAIFTLISSQLIGYGYAGLLSDILVKPTKCFWPADIYTANLFQALHYDRQMTSRRVRLFWTTFVIVFCWEIIPEWLFPILTGVSVFCLADNHSATIRNIFGGASNNEGMGLLAVCFDWNYIGSNCMWQPLWFQINSYIGICFTYILMSAVYYGDIWKAKNFPFMSQAIFAEDGSEYNQTALLTNGRFDQEKFGKLGPAYFSATNALGLVTANLSLGALVTHVVIWHWQDLKPFFQSLNPWNKSVFLVYDAHYEKMKAYKQIPRWWYVVVLAGAYSCAQATNYTGNSGLPWWALTVLLIIGFCLCALYATLAATIGFSSNAAGFFEMITAYMVPGNPVANMYGALYGGQPISQGIGFLQDLKLGQYVKLAPRVTFCMQITGTVVGALLNYVMMLSIIENQRPALLSISGTRLWSGQNAQSYNSNAIAWGALAPHMFSPGSTYHIVPLSLVIGLFLPLPFFVAHRLWPKIGFNNFSTPIIMLYSCWLAVGINTQVNTTMAIGIFVQWWVRTRYPRWFTKYNYIVAAGLDGGTQVIMFILNFAIFGASGQSHPFPQWWGNDYNLSTDRCVLPLQ</sequence>
<dbReference type="Pfam" id="PF03169">
    <property type="entry name" value="OPT"/>
    <property type="match status" value="1"/>
</dbReference>
<evidence type="ECO:0000313" key="12">
    <source>
        <dbReference type="Proteomes" id="UP000814176"/>
    </source>
</evidence>
<evidence type="ECO:0000256" key="8">
    <source>
        <dbReference type="ARBA" id="ARBA00023136"/>
    </source>
</evidence>
<keyword evidence="4 10" id="KW-0812">Transmembrane</keyword>
<dbReference type="NCBIfam" id="TIGR00728">
    <property type="entry name" value="OPT_sfam"/>
    <property type="match status" value="1"/>
</dbReference>
<feature type="transmembrane region" description="Helical" evidence="10">
    <location>
        <begin position="84"/>
        <end position="107"/>
    </location>
</feature>
<evidence type="ECO:0000256" key="2">
    <source>
        <dbReference type="ARBA" id="ARBA00008807"/>
    </source>
</evidence>
<keyword evidence="12" id="KW-1185">Reference proteome</keyword>
<feature type="transmembrane region" description="Helical" evidence="10">
    <location>
        <begin position="706"/>
        <end position="730"/>
    </location>
</feature>
<feature type="region of interest" description="Disordered" evidence="9">
    <location>
        <begin position="1"/>
        <end position="25"/>
    </location>
</feature>
<keyword evidence="5" id="KW-0571">Peptide transport</keyword>